<reference evidence="3 4" key="1">
    <citation type="submission" date="2018-03" db="EMBL/GenBank/DDBJ databases">
        <title>Defining the species Micromonospora saelicesensis and Micromonospora noduli under the framework of genomics.</title>
        <authorList>
            <person name="Riesco R."/>
            <person name="Trujillo M.E."/>
        </authorList>
    </citation>
    <scope>NUCLEOTIDE SEQUENCE [LARGE SCALE GENOMIC DNA]</scope>
    <source>
        <strain evidence="1 3">LAH08</strain>
        <strain evidence="2 4">MED15</strain>
    </source>
</reference>
<evidence type="ECO:0000313" key="4">
    <source>
        <dbReference type="Proteomes" id="UP000249045"/>
    </source>
</evidence>
<gene>
    <name evidence="1" type="ORF">LAH08_01610</name>
    <name evidence="2" type="ORF">MED15_01046</name>
</gene>
<dbReference type="EMBL" id="PYAA01000008">
    <property type="protein sequence ID" value="RAO04262.1"/>
    <property type="molecule type" value="Genomic_DNA"/>
</dbReference>
<evidence type="ECO:0000313" key="1">
    <source>
        <dbReference type="EMBL" id="RAO04262.1"/>
    </source>
</evidence>
<accession>A0A328NDW9</accession>
<dbReference type="Proteomes" id="UP000249045">
    <property type="component" value="Unassembled WGS sequence"/>
</dbReference>
<dbReference type="AlphaFoldDB" id="A0A328NDW9"/>
<sequence>MQPVELPMPPININVRHRQTNEHEPNSIRLLPLQY</sequence>
<name>A0A328NDW9_9ACTN</name>
<organism evidence="1 3">
    <name type="scientific">Micromonospora noduli</name>
    <dbReference type="NCBI Taxonomy" id="709876"/>
    <lineage>
        <taxon>Bacteria</taxon>
        <taxon>Bacillati</taxon>
        <taxon>Actinomycetota</taxon>
        <taxon>Actinomycetes</taxon>
        <taxon>Micromonosporales</taxon>
        <taxon>Micromonosporaceae</taxon>
        <taxon>Micromonospora</taxon>
    </lineage>
</organism>
<dbReference type="EMBL" id="PYAC01000001">
    <property type="protein sequence ID" value="RAO25283.1"/>
    <property type="molecule type" value="Genomic_DNA"/>
</dbReference>
<dbReference type="Proteomes" id="UP000248966">
    <property type="component" value="Unassembled WGS sequence"/>
</dbReference>
<comment type="caution">
    <text evidence="1">The sequence shown here is derived from an EMBL/GenBank/DDBJ whole genome shotgun (WGS) entry which is preliminary data.</text>
</comment>
<keyword evidence="4" id="KW-1185">Reference proteome</keyword>
<evidence type="ECO:0000313" key="3">
    <source>
        <dbReference type="Proteomes" id="UP000248966"/>
    </source>
</evidence>
<proteinExistence type="predicted"/>
<evidence type="ECO:0000313" key="2">
    <source>
        <dbReference type="EMBL" id="RAO25283.1"/>
    </source>
</evidence>
<protein>
    <submittedName>
        <fullName evidence="1">Uncharacterized protein</fullName>
    </submittedName>
</protein>